<dbReference type="eggNOG" id="COG0471">
    <property type="taxonomic scope" value="Bacteria"/>
</dbReference>
<evidence type="ECO:0000313" key="6">
    <source>
        <dbReference type="EMBL" id="ACN16888.1"/>
    </source>
</evidence>
<dbReference type="Pfam" id="PF00939">
    <property type="entry name" value="Na_sulph_symp"/>
    <property type="match status" value="1"/>
</dbReference>
<dbReference type="STRING" id="177437.HRM2_38300"/>
<feature type="transmembrane region" description="Helical" evidence="5">
    <location>
        <begin position="374"/>
        <end position="398"/>
    </location>
</feature>
<feature type="transmembrane region" description="Helical" evidence="5">
    <location>
        <begin position="140"/>
        <end position="167"/>
    </location>
</feature>
<sequence>MSSELNIAKLEEEGGAKQSQTFALKWIAISLIAGLLIWLIPTPADLGARGHAFLAMLTAVVILWTSEAIPIGVTSIGVGCAMIILKIQTSKAAWEPYANRTVVFVFFIIMLGVMLSQTTIPNRLMSYILKIGGTNVKRLSFTLCMGATFLAAWTHDATITIVLLYAMMPMFLKMGLTPDKSNNFTKHFMFIIPLGAACGGGATFLGSGRSPASAELLFKITGYNIGFMEYMLYQFVPSMFLGLATWLAVWIIYPPKVKVLPAELTIEKMPPMQKNEKQLSWILAVTFLLWFMTDITKIHVSAIGGLFIVVCMVFKVVDWKRCLDEYPWNPIMVFGAGFSLGVAMLDTGAGQWIATQIFPIFTNSPWPVVAAGASALSAVITSFMANAAATALLVPVVVPMADMAGTPVVPIAMAVPLATTFVLLVIGCPPTLIAYGFGYFTQWEACKILVFRSILGIIVLSLCMALWYPLMGMPGNTDNMKTPAKLTMSGYELIINK</sequence>
<dbReference type="RefSeq" id="WP_015905634.1">
    <property type="nucleotide sequence ID" value="NC_012108.1"/>
</dbReference>
<dbReference type="HOGENOM" id="CLU_005170_0_1_7"/>
<comment type="subcellular location">
    <subcellularLocation>
        <location evidence="1">Membrane</location>
        <topology evidence="1">Multi-pass membrane protein</topology>
    </subcellularLocation>
</comment>
<evidence type="ECO:0000313" key="7">
    <source>
        <dbReference type="Proteomes" id="UP000000442"/>
    </source>
</evidence>
<dbReference type="Proteomes" id="UP000000442">
    <property type="component" value="Chromosome"/>
</dbReference>
<feature type="transmembrane region" description="Helical" evidence="5">
    <location>
        <begin position="230"/>
        <end position="253"/>
    </location>
</feature>
<dbReference type="GO" id="GO:0005886">
    <property type="term" value="C:plasma membrane"/>
    <property type="evidence" value="ECO:0007669"/>
    <property type="project" value="TreeGrafter"/>
</dbReference>
<dbReference type="EMBL" id="CP001087">
    <property type="protein sequence ID" value="ACN16888.1"/>
    <property type="molecule type" value="Genomic_DNA"/>
</dbReference>
<dbReference type="KEGG" id="dat:HRM2_38300"/>
<dbReference type="PANTHER" id="PTHR10283">
    <property type="entry name" value="SOLUTE CARRIER FAMILY 13 MEMBER"/>
    <property type="match status" value="1"/>
</dbReference>
<feature type="transmembrane region" description="Helical" evidence="5">
    <location>
        <begin position="188"/>
        <end position="210"/>
    </location>
</feature>
<keyword evidence="7" id="KW-1185">Reference proteome</keyword>
<name>C0QAV5_DESAH</name>
<dbReference type="GO" id="GO:0022857">
    <property type="term" value="F:transmembrane transporter activity"/>
    <property type="evidence" value="ECO:0007669"/>
    <property type="project" value="InterPro"/>
</dbReference>
<feature type="transmembrane region" description="Helical" evidence="5">
    <location>
        <begin position="410"/>
        <end position="437"/>
    </location>
</feature>
<evidence type="ECO:0000256" key="5">
    <source>
        <dbReference type="SAM" id="Phobius"/>
    </source>
</evidence>
<dbReference type="AlphaFoldDB" id="C0QAV5"/>
<evidence type="ECO:0000256" key="2">
    <source>
        <dbReference type="ARBA" id="ARBA00022692"/>
    </source>
</evidence>
<proteinExistence type="predicted"/>
<organism evidence="6 7">
    <name type="scientific">Desulforapulum autotrophicum (strain ATCC 43914 / DSM 3382 / VKM B-1955 / HRM2)</name>
    <name type="common">Desulfobacterium autotrophicum</name>
    <dbReference type="NCBI Taxonomy" id="177437"/>
    <lineage>
        <taxon>Bacteria</taxon>
        <taxon>Pseudomonadati</taxon>
        <taxon>Thermodesulfobacteriota</taxon>
        <taxon>Desulfobacteria</taxon>
        <taxon>Desulfobacterales</taxon>
        <taxon>Desulfobacteraceae</taxon>
        <taxon>Desulforapulum</taxon>
    </lineage>
</organism>
<feature type="transmembrane region" description="Helical" evidence="5">
    <location>
        <begin position="52"/>
        <end position="85"/>
    </location>
</feature>
<keyword evidence="2 5" id="KW-0812">Transmembrane</keyword>
<feature type="transmembrane region" description="Helical" evidence="5">
    <location>
        <begin position="331"/>
        <end position="354"/>
    </location>
</feature>
<protein>
    <submittedName>
        <fullName evidence="6">NadC3</fullName>
    </submittedName>
</protein>
<feature type="transmembrane region" description="Helical" evidence="5">
    <location>
        <begin position="299"/>
        <end position="319"/>
    </location>
</feature>
<feature type="transmembrane region" description="Helical" evidence="5">
    <location>
        <begin position="97"/>
        <end position="120"/>
    </location>
</feature>
<feature type="transmembrane region" description="Helical" evidence="5">
    <location>
        <begin position="21"/>
        <end position="40"/>
    </location>
</feature>
<feature type="transmembrane region" description="Helical" evidence="5">
    <location>
        <begin position="449"/>
        <end position="470"/>
    </location>
</feature>
<reference evidence="6 7" key="1">
    <citation type="journal article" date="2009" name="Environ. Microbiol.">
        <title>Genome sequence of Desulfobacterium autotrophicum HRM2, a marine sulfate reducer oxidizing organic carbon completely to carbon dioxide.</title>
        <authorList>
            <person name="Strittmatter A.W."/>
            <person name="Liesegang H."/>
            <person name="Rabus R."/>
            <person name="Decker I."/>
            <person name="Amann J."/>
            <person name="Andres S."/>
            <person name="Henne A."/>
            <person name="Fricke W.F."/>
            <person name="Martinez-Arias R."/>
            <person name="Bartels D."/>
            <person name="Goesmann A."/>
            <person name="Krause L."/>
            <person name="Puehler A."/>
            <person name="Klenk H.P."/>
            <person name="Richter M."/>
            <person name="Schuler M."/>
            <person name="Gloeckner F.O."/>
            <person name="Meyerdierks A."/>
            <person name="Gottschalk G."/>
            <person name="Amann R."/>
        </authorList>
    </citation>
    <scope>NUCLEOTIDE SEQUENCE [LARGE SCALE GENOMIC DNA]</scope>
    <source>
        <strain evidence="7">ATCC 43914 / DSM 3382 / HRM2</strain>
    </source>
</reference>
<gene>
    <name evidence="6" type="primary">nadC3</name>
    <name evidence="6" type="ordered locus">HRM2_38300</name>
</gene>
<keyword evidence="3 5" id="KW-1133">Transmembrane helix</keyword>
<keyword evidence="4 5" id="KW-0472">Membrane</keyword>
<evidence type="ECO:0000256" key="3">
    <source>
        <dbReference type="ARBA" id="ARBA00022989"/>
    </source>
</evidence>
<evidence type="ECO:0000256" key="4">
    <source>
        <dbReference type="ARBA" id="ARBA00023136"/>
    </source>
</evidence>
<feature type="transmembrane region" description="Helical" evidence="5">
    <location>
        <begin position="278"/>
        <end position="293"/>
    </location>
</feature>
<dbReference type="InterPro" id="IPR001898">
    <property type="entry name" value="SLC13A/DASS"/>
</dbReference>
<accession>C0QAV5</accession>
<evidence type="ECO:0000256" key="1">
    <source>
        <dbReference type="ARBA" id="ARBA00004141"/>
    </source>
</evidence>